<dbReference type="SUPFAM" id="SSF51905">
    <property type="entry name" value="FAD/NAD(P)-binding domain"/>
    <property type="match status" value="2"/>
</dbReference>
<dbReference type="SUPFAM" id="SSF47473">
    <property type="entry name" value="EF-hand"/>
    <property type="match status" value="1"/>
</dbReference>
<dbReference type="Pfam" id="PF07992">
    <property type="entry name" value="Pyr_redox_2"/>
    <property type="match status" value="1"/>
</dbReference>
<dbReference type="PRINTS" id="PR00368">
    <property type="entry name" value="FADPNR"/>
</dbReference>
<feature type="domain" description="EF-hand" evidence="10">
    <location>
        <begin position="516"/>
        <end position="551"/>
    </location>
</feature>
<keyword evidence="4" id="KW-0274">FAD</keyword>
<dbReference type="Proteomes" id="UP000095023">
    <property type="component" value="Unassembled WGS sequence"/>
</dbReference>
<keyword evidence="9" id="KW-0812">Transmembrane</keyword>
<dbReference type="GO" id="GO:0005509">
    <property type="term" value="F:calcium ion binding"/>
    <property type="evidence" value="ECO:0007669"/>
    <property type="project" value="InterPro"/>
</dbReference>
<sequence>MSGVRVLRPPLKSTARFLALTHPVTPIPRTGPAKILGYSRQFSTACFLRQEFSSKSAAQVAKRRLISGVKYTFLGIGVVSTSLLGVLLAFFLYDATTYHEPNFSDEPVKVMDLAINPRRGGPKNLPIVEYLLSEYDTSANSHSCNLPRLVILGSGWGAVSTVKNLHKQAYHTIVLSPINYFLFTPMLPSATVGTLTLRSLVEPIRKVVARIGGHYLQAEAVGIVPDENLVEVRQTHSNGDVCEFYIKYDKLVVATGTVSNTHGVEGLQHCNTLKTVEDARDIRQRVIENFERASIPSVTEEERQKLLSFVICGGGPTGVEFAAELFDMINEDLVDVFPKILAQQATIHIIQSRSNILNTYDEKIAEYAMERFKNDNIDVITNARVQRVFKDTVVFSQKQPDGSTIYKELPYGLCLWSTGVGQNEFTKHIVSTLPGQGNKRAIETDSHLRVIGAPLGSIYAIGDCSTVKTAIADNIISMLRSRAKEVGKNFDKLELTYHDWYRVAQTIKKRFPQASDHLKRVDEIFEEFDKDHSGTMSTEELEMLLRSVDSKIVSLPATAQRAHQQGVYLAKKLNKLALYADGLQANDVIMDGDIEDTIHKPFRYQHLGSLAYIGNAAVFDLNGHSFFGGLLAMYLWRSVYFAQSVSLRTRMLLAIDWLTRGLFGRDMIDV</sequence>
<evidence type="ECO:0000256" key="5">
    <source>
        <dbReference type="ARBA" id="ARBA00022837"/>
    </source>
</evidence>
<dbReference type="InterPro" id="IPR036188">
    <property type="entry name" value="FAD/NAD-bd_sf"/>
</dbReference>
<dbReference type="GO" id="GO:0003954">
    <property type="term" value="F:NADH dehydrogenase activity"/>
    <property type="evidence" value="ECO:0007669"/>
    <property type="project" value="InterPro"/>
</dbReference>
<dbReference type="PANTHER" id="PTHR43706:SF50">
    <property type="entry name" value="NADH DEHYDROGENASE (UBIQUINONE)-RELATED"/>
    <property type="match status" value="1"/>
</dbReference>
<comment type="subcellular location">
    <subcellularLocation>
        <location evidence="1">Mitochondrion inner membrane</location>
        <topology evidence="1">Peripheral membrane protein</topology>
        <orientation evidence="1">Intermembrane side</orientation>
    </subcellularLocation>
</comment>
<evidence type="ECO:0000256" key="3">
    <source>
        <dbReference type="ARBA" id="ARBA00022630"/>
    </source>
</evidence>
<accession>A0A1E4TC46</accession>
<dbReference type="InterPro" id="IPR023753">
    <property type="entry name" value="FAD/NAD-binding_dom"/>
</dbReference>
<gene>
    <name evidence="11" type="ORF">CANCADRAFT_3963</name>
</gene>
<dbReference type="PROSITE" id="PS00018">
    <property type="entry name" value="EF_HAND_1"/>
    <property type="match status" value="1"/>
</dbReference>
<proteinExistence type="inferred from homology"/>
<dbReference type="GO" id="GO:0005743">
    <property type="term" value="C:mitochondrial inner membrane"/>
    <property type="evidence" value="ECO:0007669"/>
    <property type="project" value="UniProtKB-SubCell"/>
</dbReference>
<feature type="transmembrane region" description="Helical" evidence="9">
    <location>
        <begin position="71"/>
        <end position="93"/>
    </location>
</feature>
<evidence type="ECO:0000313" key="12">
    <source>
        <dbReference type="Proteomes" id="UP000095023"/>
    </source>
</evidence>
<keyword evidence="7" id="KW-0560">Oxidoreductase</keyword>
<dbReference type="InterPro" id="IPR011992">
    <property type="entry name" value="EF-hand-dom_pair"/>
</dbReference>
<evidence type="ECO:0000256" key="4">
    <source>
        <dbReference type="ARBA" id="ARBA00022827"/>
    </source>
</evidence>
<evidence type="ECO:0000256" key="6">
    <source>
        <dbReference type="ARBA" id="ARBA00022946"/>
    </source>
</evidence>
<evidence type="ECO:0000256" key="7">
    <source>
        <dbReference type="ARBA" id="ARBA00023002"/>
    </source>
</evidence>
<dbReference type="OrthoDB" id="5376590at2759"/>
<dbReference type="Gene3D" id="3.50.50.100">
    <property type="match status" value="2"/>
</dbReference>
<evidence type="ECO:0000259" key="10">
    <source>
        <dbReference type="PROSITE" id="PS50222"/>
    </source>
</evidence>
<evidence type="ECO:0000256" key="8">
    <source>
        <dbReference type="ARBA" id="ARBA00023027"/>
    </source>
</evidence>
<evidence type="ECO:0000313" key="11">
    <source>
        <dbReference type="EMBL" id="ODV89335.1"/>
    </source>
</evidence>
<dbReference type="PANTHER" id="PTHR43706">
    <property type="entry name" value="NADH DEHYDROGENASE"/>
    <property type="match status" value="1"/>
</dbReference>
<comment type="similarity">
    <text evidence="2">Belongs to the NADH dehydrogenase family.</text>
</comment>
<protein>
    <recommendedName>
        <fullName evidence="10">EF-hand domain-containing protein</fullName>
    </recommendedName>
</protein>
<evidence type="ECO:0000256" key="2">
    <source>
        <dbReference type="ARBA" id="ARBA00005272"/>
    </source>
</evidence>
<dbReference type="SMART" id="SM00054">
    <property type="entry name" value="EFh"/>
    <property type="match status" value="1"/>
</dbReference>
<dbReference type="InterPro" id="IPR045024">
    <property type="entry name" value="NDH-2"/>
</dbReference>
<keyword evidence="12" id="KW-1185">Reference proteome</keyword>
<dbReference type="PROSITE" id="PS50222">
    <property type="entry name" value="EF_HAND_2"/>
    <property type="match status" value="1"/>
</dbReference>
<dbReference type="Pfam" id="PF22366">
    <property type="entry name" value="NDH2_C"/>
    <property type="match status" value="1"/>
</dbReference>
<keyword evidence="5" id="KW-0106">Calcium</keyword>
<dbReference type="FunFam" id="3.50.50.100:FF:000005">
    <property type="entry name" value="NADH-ubiquinone oxidoreductase 64 kDa subunit"/>
    <property type="match status" value="1"/>
</dbReference>
<keyword evidence="6" id="KW-0809">Transit peptide</keyword>
<keyword evidence="9" id="KW-0472">Membrane</keyword>
<organism evidence="11 12">
    <name type="scientific">Tortispora caseinolytica NRRL Y-17796</name>
    <dbReference type="NCBI Taxonomy" id="767744"/>
    <lineage>
        <taxon>Eukaryota</taxon>
        <taxon>Fungi</taxon>
        <taxon>Dikarya</taxon>
        <taxon>Ascomycota</taxon>
        <taxon>Saccharomycotina</taxon>
        <taxon>Trigonopsidomycetes</taxon>
        <taxon>Trigonopsidales</taxon>
        <taxon>Trigonopsidaceae</taxon>
        <taxon>Tortispora</taxon>
    </lineage>
</organism>
<reference evidence="12" key="1">
    <citation type="submission" date="2016-02" db="EMBL/GenBank/DDBJ databases">
        <title>Comparative genomics of biotechnologically important yeasts.</title>
        <authorList>
            <consortium name="DOE Joint Genome Institute"/>
            <person name="Riley R."/>
            <person name="Haridas S."/>
            <person name="Wolfe K.H."/>
            <person name="Lopes M.R."/>
            <person name="Hittinger C.T."/>
            <person name="Goker M."/>
            <person name="Salamov A."/>
            <person name="Wisecaver J."/>
            <person name="Long T.M."/>
            <person name="Aerts A.L."/>
            <person name="Barry K."/>
            <person name="Choi C."/>
            <person name="Clum A."/>
            <person name="Coughlan A.Y."/>
            <person name="Deshpande S."/>
            <person name="Douglass A.P."/>
            <person name="Hanson S.J."/>
            <person name="Klenk H.-P."/>
            <person name="Labutti K."/>
            <person name="Lapidus A."/>
            <person name="Lindquist E."/>
            <person name="Lipzen A."/>
            <person name="Meier-Kolthoff J.P."/>
            <person name="Ohm R.A."/>
            <person name="Otillar R.P."/>
            <person name="Pangilinan J."/>
            <person name="Peng Y."/>
            <person name="Rokas A."/>
            <person name="Rosa C.A."/>
            <person name="Scheuner C."/>
            <person name="Sibirny A.A."/>
            <person name="Slot J.C."/>
            <person name="Stielow J.B."/>
            <person name="Sun H."/>
            <person name="Kurtzman C.P."/>
            <person name="Blackwell M."/>
            <person name="Jeffries T.W."/>
            <person name="Grigoriev I.V."/>
        </authorList>
    </citation>
    <scope>NUCLEOTIDE SEQUENCE [LARGE SCALE GENOMIC DNA]</scope>
    <source>
        <strain evidence="12">NRRL Y-17796</strain>
    </source>
</reference>
<dbReference type="InterPro" id="IPR002048">
    <property type="entry name" value="EF_hand_dom"/>
</dbReference>
<dbReference type="EMBL" id="KV453843">
    <property type="protein sequence ID" value="ODV89335.1"/>
    <property type="molecule type" value="Genomic_DNA"/>
</dbReference>
<keyword evidence="8" id="KW-0520">NAD</keyword>
<dbReference type="Pfam" id="PF00036">
    <property type="entry name" value="EF-hand_1"/>
    <property type="match status" value="1"/>
</dbReference>
<dbReference type="AlphaFoldDB" id="A0A1E4TC46"/>
<dbReference type="InterPro" id="IPR054585">
    <property type="entry name" value="NDH2-like_C"/>
</dbReference>
<keyword evidence="9" id="KW-1133">Transmembrane helix</keyword>
<name>A0A1E4TC46_9ASCO</name>
<keyword evidence="3" id="KW-0285">Flavoprotein</keyword>
<evidence type="ECO:0000256" key="9">
    <source>
        <dbReference type="SAM" id="Phobius"/>
    </source>
</evidence>
<evidence type="ECO:0000256" key="1">
    <source>
        <dbReference type="ARBA" id="ARBA00004137"/>
    </source>
</evidence>
<dbReference type="InterPro" id="IPR018247">
    <property type="entry name" value="EF_Hand_1_Ca_BS"/>
</dbReference>